<proteinExistence type="inferred from homology"/>
<dbReference type="SMART" id="SM00385">
    <property type="entry name" value="CYCLIN"/>
    <property type="match status" value="2"/>
</dbReference>
<dbReference type="GO" id="GO:0097550">
    <property type="term" value="C:transcription preinitiation complex"/>
    <property type="evidence" value="ECO:0007669"/>
    <property type="project" value="TreeGrafter"/>
</dbReference>
<dbReference type="PANTHER" id="PTHR11618">
    <property type="entry name" value="TRANSCRIPTION INITIATION FACTOR IIB-RELATED"/>
    <property type="match status" value="1"/>
</dbReference>
<dbReference type="Gene3D" id="2.20.25.10">
    <property type="match status" value="1"/>
</dbReference>
<dbReference type="InterPro" id="IPR013763">
    <property type="entry name" value="Cyclin-like_dom"/>
</dbReference>
<dbReference type="PRINTS" id="PR00685">
    <property type="entry name" value="TIFACTORIIB"/>
</dbReference>
<dbReference type="EMBL" id="JABELV010000034">
    <property type="protein sequence ID" value="KAG7562315.1"/>
    <property type="molecule type" value="Genomic_DNA"/>
</dbReference>
<dbReference type="InterPro" id="IPR000812">
    <property type="entry name" value="TFIIB"/>
</dbReference>
<name>A0A8K0JPY5_9TREE</name>
<dbReference type="SUPFAM" id="SSF57783">
    <property type="entry name" value="Zinc beta-ribbon"/>
    <property type="match status" value="1"/>
</dbReference>
<evidence type="ECO:0000313" key="8">
    <source>
        <dbReference type="EMBL" id="KAG7562315.1"/>
    </source>
</evidence>
<dbReference type="Proteomes" id="UP000812966">
    <property type="component" value="Unassembled WGS sequence"/>
</dbReference>
<dbReference type="GO" id="GO:0017025">
    <property type="term" value="F:TBP-class protein binding"/>
    <property type="evidence" value="ECO:0007669"/>
    <property type="project" value="InterPro"/>
</dbReference>
<reference evidence="8" key="1">
    <citation type="submission" date="2020-04" db="EMBL/GenBank/DDBJ databases">
        <title>Analysis of mating type loci in Filobasidium floriforme.</title>
        <authorList>
            <person name="Nowrousian M."/>
        </authorList>
    </citation>
    <scope>NUCLEOTIDE SEQUENCE</scope>
    <source>
        <strain evidence="8">CBS 6242</strain>
    </source>
</reference>
<dbReference type="SUPFAM" id="SSF47954">
    <property type="entry name" value="Cyclin-like"/>
    <property type="match status" value="2"/>
</dbReference>
<dbReference type="GO" id="GO:0008270">
    <property type="term" value="F:zinc ion binding"/>
    <property type="evidence" value="ECO:0007669"/>
    <property type="project" value="UniProtKB-KW"/>
</dbReference>
<dbReference type="GO" id="GO:0016251">
    <property type="term" value="F:RNA polymerase II general transcription initiation factor activity"/>
    <property type="evidence" value="ECO:0007669"/>
    <property type="project" value="TreeGrafter"/>
</dbReference>
<evidence type="ECO:0000256" key="4">
    <source>
        <dbReference type="ARBA" id="ARBA00023163"/>
    </source>
</evidence>
<keyword evidence="3" id="KW-0805">Transcription regulation</keyword>
<gene>
    <name evidence="8" type="ORF">FFLO_02207</name>
</gene>
<keyword evidence="6" id="KW-0479">Metal-binding</keyword>
<dbReference type="InterPro" id="IPR013137">
    <property type="entry name" value="Znf_TFIIB"/>
</dbReference>
<dbReference type="GO" id="GO:0070897">
    <property type="term" value="P:transcription preinitiation complex assembly"/>
    <property type="evidence" value="ECO:0007669"/>
    <property type="project" value="InterPro"/>
</dbReference>
<evidence type="ECO:0000259" key="7">
    <source>
        <dbReference type="PROSITE" id="PS51134"/>
    </source>
</evidence>
<sequence length="395" mass="42563">MANAIARKAMAQSVTSSSLAASGWNQVFGNGAAQGPTPKQSFRQDLNVRLVCKNCKIDPPNIVEETANGDLVCADCGLVLGDRVVDTRSECETFANDEGPDQSRVGAGPSHSQALEGIEDFSTEINFRDGQTGIARMLQKTQRAVIGSGAAGRRDSGFDKIEEYCAKMQLTSRVIIDTAKQIFLRVEEVRMLEGNKHKFARGARGADAVAGTCIYLACKENRLSRTMKEVCDVCQIRKKDLGYSVKAISEQWRADLISGKHHTVIQKTALPSQAAADLLPRFCSRLGLGPKDDGNAKEIIERAFAGTSGIVDGRSPISVAAGAIWFIITLFGLPPSLKQVSEVAQVSEGTTKLVAKIFMRNLGEIVPDHWYQEGADASRITVPVVNNNTPKPVAA</sequence>
<accession>A0A8K0JPY5</accession>
<dbReference type="GO" id="GO:0006367">
    <property type="term" value="P:transcription initiation at RNA polymerase II promoter"/>
    <property type="evidence" value="ECO:0007669"/>
    <property type="project" value="TreeGrafter"/>
</dbReference>
<feature type="domain" description="TFIIB-type" evidence="7">
    <location>
        <begin position="48"/>
        <end position="81"/>
    </location>
</feature>
<comment type="caution">
    <text evidence="8">The sequence shown here is derived from an EMBL/GenBank/DDBJ whole genome shotgun (WGS) entry which is preliminary data.</text>
</comment>
<dbReference type="PROSITE" id="PS51134">
    <property type="entry name" value="ZF_TFIIB"/>
    <property type="match status" value="1"/>
</dbReference>
<evidence type="ECO:0000256" key="1">
    <source>
        <dbReference type="ARBA" id="ARBA00010857"/>
    </source>
</evidence>
<evidence type="ECO:0000256" key="6">
    <source>
        <dbReference type="PROSITE-ProRule" id="PRU00469"/>
    </source>
</evidence>
<keyword evidence="4" id="KW-0804">Transcription</keyword>
<dbReference type="AlphaFoldDB" id="A0A8K0JPY5"/>
<evidence type="ECO:0000256" key="5">
    <source>
        <dbReference type="ARBA" id="ARBA00031706"/>
    </source>
</evidence>
<evidence type="ECO:0000313" key="9">
    <source>
        <dbReference type="Proteomes" id="UP000812966"/>
    </source>
</evidence>
<dbReference type="Gene3D" id="1.10.472.10">
    <property type="entry name" value="Cyclin-like"/>
    <property type="match status" value="2"/>
</dbReference>
<dbReference type="InterPro" id="IPR013150">
    <property type="entry name" value="TFIIB_cyclin"/>
</dbReference>
<dbReference type="InterPro" id="IPR036915">
    <property type="entry name" value="Cyclin-like_sf"/>
</dbReference>
<keyword evidence="9" id="KW-1185">Reference proteome</keyword>
<evidence type="ECO:0000256" key="3">
    <source>
        <dbReference type="ARBA" id="ARBA00023015"/>
    </source>
</evidence>
<comment type="similarity">
    <text evidence="1">Belongs to the TFIIB family.</text>
</comment>
<dbReference type="Pfam" id="PF00382">
    <property type="entry name" value="TFIIB"/>
    <property type="match status" value="2"/>
</dbReference>
<keyword evidence="6" id="KW-0863">Zinc-finger</keyword>
<dbReference type="GO" id="GO:0005634">
    <property type="term" value="C:nucleus"/>
    <property type="evidence" value="ECO:0007669"/>
    <property type="project" value="TreeGrafter"/>
</dbReference>
<dbReference type="Pfam" id="PF08271">
    <property type="entry name" value="Zn_Ribbon_TF"/>
    <property type="match status" value="1"/>
</dbReference>
<dbReference type="PANTHER" id="PTHR11618:SF13">
    <property type="entry name" value="TRANSCRIPTION INITIATION FACTOR IIB"/>
    <property type="match status" value="1"/>
</dbReference>
<keyword evidence="2" id="KW-0677">Repeat</keyword>
<organism evidence="8 9">
    <name type="scientific">Filobasidium floriforme</name>
    <dbReference type="NCBI Taxonomy" id="5210"/>
    <lineage>
        <taxon>Eukaryota</taxon>
        <taxon>Fungi</taxon>
        <taxon>Dikarya</taxon>
        <taxon>Basidiomycota</taxon>
        <taxon>Agaricomycotina</taxon>
        <taxon>Tremellomycetes</taxon>
        <taxon>Filobasidiales</taxon>
        <taxon>Filobasidiaceae</taxon>
        <taxon>Filobasidium</taxon>
    </lineage>
</organism>
<protein>
    <recommendedName>
        <fullName evidence="5">General transcription factor TFIIB</fullName>
    </recommendedName>
</protein>
<evidence type="ECO:0000256" key="2">
    <source>
        <dbReference type="ARBA" id="ARBA00022737"/>
    </source>
</evidence>
<keyword evidence="6" id="KW-0862">Zinc</keyword>